<dbReference type="Gene3D" id="3.40.30.10">
    <property type="entry name" value="Glutaredoxin"/>
    <property type="match status" value="1"/>
</dbReference>
<dbReference type="GO" id="GO:0005737">
    <property type="term" value="C:cytoplasm"/>
    <property type="evidence" value="ECO:0007669"/>
    <property type="project" value="UniProtKB-SubCell"/>
</dbReference>
<gene>
    <name evidence="7" type="ORF">HKW66_Vig0087360</name>
    <name evidence="8" type="ORF">LR48_Vigan721s001700</name>
</gene>
<dbReference type="InterPro" id="IPR036249">
    <property type="entry name" value="Thioredoxin-like_sf"/>
</dbReference>
<evidence type="ECO:0000256" key="2">
    <source>
        <dbReference type="ARBA" id="ARBA00007568"/>
    </source>
</evidence>
<dbReference type="EMBL" id="JABFOF010000004">
    <property type="protein sequence ID" value="KAG2398783.1"/>
    <property type="molecule type" value="Genomic_DNA"/>
</dbReference>
<dbReference type="CDD" id="cd03419">
    <property type="entry name" value="GRX_GRXh_1_2_like"/>
    <property type="match status" value="1"/>
</dbReference>
<dbReference type="STRING" id="3914.A0A0L9TG03"/>
<evidence type="ECO:0000313" key="8">
    <source>
        <dbReference type="EMBL" id="KOM29535.1"/>
    </source>
</evidence>
<evidence type="ECO:0000313" key="9">
    <source>
        <dbReference type="Proteomes" id="UP000053144"/>
    </source>
</evidence>
<reference evidence="8" key="2">
    <citation type="submission" date="2015-02" db="EMBL/GenBank/DDBJ databases">
        <authorList>
            <person name="Chooi Y.-H."/>
        </authorList>
    </citation>
    <scope>NUCLEOTIDE SEQUENCE</scope>
    <source>
        <tissue evidence="8">Seedling</tissue>
    </source>
</reference>
<feature type="domain" description="Glutaredoxin" evidence="6">
    <location>
        <begin position="47"/>
        <end position="110"/>
    </location>
</feature>
<comment type="similarity">
    <text evidence="2">Belongs to the glutaredoxin family. CC-type subfamily.</text>
</comment>
<dbReference type="EMBL" id="KQ258505">
    <property type="protein sequence ID" value="KOM29535.1"/>
    <property type="molecule type" value="Genomic_DNA"/>
</dbReference>
<dbReference type="KEGG" id="var:108322635"/>
<feature type="compositionally biased region" description="Polar residues" evidence="5">
    <location>
        <begin position="1"/>
        <end position="11"/>
    </location>
</feature>
<name>A0A0L9TG03_PHAAN</name>
<evidence type="ECO:0000256" key="3">
    <source>
        <dbReference type="ARBA" id="ARBA00022490"/>
    </source>
</evidence>
<reference evidence="7 10" key="3">
    <citation type="submission" date="2020-05" db="EMBL/GenBank/DDBJ databases">
        <title>Vigna angularis (adzuki bean) Var. LongXiaoDou No. 4 denovo assembly.</title>
        <authorList>
            <person name="Xiang H."/>
        </authorList>
    </citation>
    <scope>NUCLEOTIDE SEQUENCE [LARGE SCALE GENOMIC DNA]</scope>
    <source>
        <tissue evidence="7">Leaf</tissue>
    </source>
</reference>
<evidence type="ECO:0000313" key="7">
    <source>
        <dbReference type="EMBL" id="KAG2398783.1"/>
    </source>
</evidence>
<proteinExistence type="inferred from homology"/>
<comment type="subcellular location">
    <subcellularLocation>
        <location evidence="1">Cytoplasm</location>
    </subcellularLocation>
</comment>
<feature type="region of interest" description="Disordered" evidence="5">
    <location>
        <begin position="1"/>
        <end position="23"/>
    </location>
</feature>
<dbReference type="OrthoDB" id="418495at2759"/>
<evidence type="ECO:0000259" key="6">
    <source>
        <dbReference type="Pfam" id="PF00462"/>
    </source>
</evidence>
<dbReference type="InterPro" id="IPR011905">
    <property type="entry name" value="GlrX-like_pln_2"/>
</dbReference>
<dbReference type="OMA" id="TVMSCHI"/>
<evidence type="ECO:0000256" key="5">
    <source>
        <dbReference type="SAM" id="MobiDB-lite"/>
    </source>
</evidence>
<sequence length="137" mass="14514">MQVMKSLTQVDPTPLQQPQPPSSSLSLGLNVMRPYEMVHHLVSCNAVVVFSVTDCCMSTVAKRLLFSLGVGPIVVELDEQANGAGIRSVLHQLAGVQQPVPAVFIGGKFVGGVQTLMASHINGTLVPLLKEAGALWL</sequence>
<reference evidence="9" key="1">
    <citation type="journal article" date="2015" name="Proc. Natl. Acad. Sci. U.S.A.">
        <title>Genome sequencing of adzuki bean (Vigna angularis) provides insight into high starch and low fat accumulation and domestication.</title>
        <authorList>
            <person name="Yang K."/>
            <person name="Tian Z."/>
            <person name="Chen C."/>
            <person name="Luo L."/>
            <person name="Zhao B."/>
            <person name="Wang Z."/>
            <person name="Yu L."/>
            <person name="Li Y."/>
            <person name="Sun Y."/>
            <person name="Li W."/>
            <person name="Chen Y."/>
            <person name="Li Y."/>
            <person name="Zhang Y."/>
            <person name="Ai D."/>
            <person name="Zhao J."/>
            <person name="Shang C."/>
            <person name="Ma Y."/>
            <person name="Wu B."/>
            <person name="Wang M."/>
            <person name="Gao L."/>
            <person name="Sun D."/>
            <person name="Zhang P."/>
            <person name="Guo F."/>
            <person name="Wang W."/>
            <person name="Li Y."/>
            <person name="Wang J."/>
            <person name="Varshney R.K."/>
            <person name="Wang J."/>
            <person name="Ling H.Q."/>
            <person name="Wan P."/>
        </authorList>
    </citation>
    <scope>NUCLEOTIDE SEQUENCE</scope>
    <source>
        <strain evidence="9">cv. Jingnong 6</strain>
    </source>
</reference>
<organism evidence="8 9">
    <name type="scientific">Phaseolus angularis</name>
    <name type="common">Azuki bean</name>
    <name type="synonym">Vigna angularis</name>
    <dbReference type="NCBI Taxonomy" id="3914"/>
    <lineage>
        <taxon>Eukaryota</taxon>
        <taxon>Viridiplantae</taxon>
        <taxon>Streptophyta</taxon>
        <taxon>Embryophyta</taxon>
        <taxon>Tracheophyta</taxon>
        <taxon>Spermatophyta</taxon>
        <taxon>Magnoliopsida</taxon>
        <taxon>eudicotyledons</taxon>
        <taxon>Gunneridae</taxon>
        <taxon>Pentapetalae</taxon>
        <taxon>rosids</taxon>
        <taxon>fabids</taxon>
        <taxon>Fabales</taxon>
        <taxon>Fabaceae</taxon>
        <taxon>Papilionoideae</taxon>
        <taxon>50 kb inversion clade</taxon>
        <taxon>NPAAA clade</taxon>
        <taxon>indigoferoid/millettioid clade</taxon>
        <taxon>Phaseoleae</taxon>
        <taxon>Vigna</taxon>
    </lineage>
</organism>
<dbReference type="InterPro" id="IPR002109">
    <property type="entry name" value="Glutaredoxin"/>
</dbReference>
<dbReference type="SUPFAM" id="SSF52833">
    <property type="entry name" value="Thioredoxin-like"/>
    <property type="match status" value="1"/>
</dbReference>
<dbReference type="PANTHER" id="PTHR10168">
    <property type="entry name" value="GLUTAREDOXIN"/>
    <property type="match status" value="1"/>
</dbReference>
<accession>A0A0L9TG03</accession>
<dbReference type="PROSITE" id="PS51354">
    <property type="entry name" value="GLUTAREDOXIN_2"/>
    <property type="match status" value="1"/>
</dbReference>
<keyword evidence="4" id="KW-0676">Redox-active center</keyword>
<dbReference type="Pfam" id="PF00462">
    <property type="entry name" value="Glutaredoxin"/>
    <property type="match status" value="1"/>
</dbReference>
<dbReference type="AlphaFoldDB" id="A0A0L9TG03"/>
<dbReference type="Proteomes" id="UP000743370">
    <property type="component" value="Unassembled WGS sequence"/>
</dbReference>
<protein>
    <submittedName>
        <fullName evidence="7">Glutaredoxin-C9 protein</fullName>
    </submittedName>
</protein>
<keyword evidence="3" id="KW-0963">Cytoplasm</keyword>
<evidence type="ECO:0000313" key="10">
    <source>
        <dbReference type="Proteomes" id="UP000743370"/>
    </source>
</evidence>
<dbReference type="NCBIfam" id="TIGR02189">
    <property type="entry name" value="GlrX-like_plant"/>
    <property type="match status" value="1"/>
</dbReference>
<dbReference type="Gramene" id="KOM29535">
    <property type="protein sequence ID" value="KOM29535"/>
    <property type="gene ID" value="LR48_Vigan721s001700"/>
</dbReference>
<evidence type="ECO:0000256" key="1">
    <source>
        <dbReference type="ARBA" id="ARBA00004496"/>
    </source>
</evidence>
<evidence type="ECO:0000256" key="4">
    <source>
        <dbReference type="ARBA" id="ARBA00023284"/>
    </source>
</evidence>
<dbReference type="Proteomes" id="UP000053144">
    <property type="component" value="Unassembled WGS sequence"/>
</dbReference>